<reference evidence="3" key="1">
    <citation type="journal article" date="2011" name="MBio">
        <title>Novel metabolic attributes of the genus Cyanothece, comprising a group of unicellular nitrogen-fixing Cyanobacteria.</title>
        <authorList>
            <person name="Bandyopadhyay A."/>
            <person name="Elvitigala T."/>
            <person name="Welsh E."/>
            <person name="Stockel J."/>
            <person name="Liberton M."/>
            <person name="Min H."/>
            <person name="Sherman L.A."/>
            <person name="Pakrasi H.B."/>
        </authorList>
    </citation>
    <scope>NUCLEOTIDE SEQUENCE [LARGE SCALE GENOMIC DNA]</scope>
    <source>
        <strain evidence="3">PCC 7424</strain>
        <plasmid evidence="3">pP742405</plasmid>
    </source>
</reference>
<dbReference type="HOGENOM" id="CLU_170832_0_0_3"/>
<keyword evidence="2" id="KW-0614">Plasmid</keyword>
<dbReference type="KEGG" id="cyc:PCC7424_5603"/>
<name>B7KMZ0_GLOC7</name>
<accession>B7KMZ0</accession>
<sequence length="86" mass="10196">MNKRLEQLLKKKEQLNAQIQKIKARESAEKRKEDTRKKILLGALVMEMMDKGELDEAKIMKRLDGFLTREIDRRLFDFSVSKTSKK</sequence>
<keyword evidence="3" id="KW-1185">Reference proteome</keyword>
<dbReference type="RefSeq" id="WP_012599395.1">
    <property type="nucleotide sequence ID" value="NC_011733.1"/>
</dbReference>
<geneLocation type="plasmid" evidence="2 3">
    <name>pP742405</name>
</geneLocation>
<keyword evidence="1" id="KW-0175">Coiled coil</keyword>
<evidence type="ECO:0000313" key="3">
    <source>
        <dbReference type="Proteomes" id="UP000002384"/>
    </source>
</evidence>
<organism evidence="2 3">
    <name type="scientific">Gloeothece citriformis (strain PCC 7424)</name>
    <name type="common">Cyanothece sp. (strain PCC 7424)</name>
    <dbReference type="NCBI Taxonomy" id="65393"/>
    <lineage>
        <taxon>Bacteria</taxon>
        <taxon>Bacillati</taxon>
        <taxon>Cyanobacteriota</taxon>
        <taxon>Cyanophyceae</taxon>
        <taxon>Oscillatoriophycideae</taxon>
        <taxon>Chroococcales</taxon>
        <taxon>Aphanothecaceae</taxon>
        <taxon>Gloeothece</taxon>
        <taxon>Gloeothece citriformis</taxon>
    </lineage>
</organism>
<protein>
    <recommendedName>
        <fullName evidence="4">Mobilization protein</fullName>
    </recommendedName>
</protein>
<proteinExistence type="predicted"/>
<dbReference type="EMBL" id="CP001296">
    <property type="protein sequence ID" value="ACK74162.1"/>
    <property type="molecule type" value="Genomic_DNA"/>
</dbReference>
<evidence type="ECO:0008006" key="4">
    <source>
        <dbReference type="Google" id="ProtNLM"/>
    </source>
</evidence>
<evidence type="ECO:0000313" key="2">
    <source>
        <dbReference type="EMBL" id="ACK74162.1"/>
    </source>
</evidence>
<evidence type="ECO:0000256" key="1">
    <source>
        <dbReference type="SAM" id="Coils"/>
    </source>
</evidence>
<feature type="coiled-coil region" evidence="1">
    <location>
        <begin position="2"/>
        <end position="32"/>
    </location>
</feature>
<dbReference type="AlphaFoldDB" id="B7KMZ0"/>
<dbReference type="Proteomes" id="UP000002384">
    <property type="component" value="Plasmid pP742405"/>
</dbReference>
<gene>
    <name evidence="2" type="ordered locus">PCC7424_5603</name>
</gene>